<dbReference type="EMBL" id="MN990730">
    <property type="protein sequence ID" value="QIM10419.1"/>
    <property type="molecule type" value="Genomic_DNA"/>
</dbReference>
<proteinExistence type="predicted"/>
<reference evidence="3" key="1">
    <citation type="journal article" date="2020" name="J. ISSAAS">
        <title>Lactobacilli and other gastrointestinal microbiota of Peromyscus leucopus, reservoir host for agents of Lyme disease and other zoonoses in North America.</title>
        <authorList>
            <person name="Milovic A."/>
            <person name="Bassam K."/>
            <person name="Shao H."/>
            <person name="Chatzistamou I."/>
            <person name="Tufts D.M."/>
            <person name="Diuk-Wasser M."/>
            <person name="Barbour A.G."/>
        </authorList>
    </citation>
    <scope>NUCLEOTIDE SEQUENCE</scope>
    <source>
        <strain evidence="3">LL90</strain>
    </source>
</reference>
<feature type="domain" description="DUF4143" evidence="2">
    <location>
        <begin position="232"/>
        <end position="381"/>
    </location>
</feature>
<evidence type="ECO:0000259" key="1">
    <source>
        <dbReference type="Pfam" id="PF13173"/>
    </source>
</evidence>
<name>A0A6G8F2A6_9PROT</name>
<dbReference type="SUPFAM" id="SSF52540">
    <property type="entry name" value="P-loop containing nucleoside triphosphate hydrolases"/>
    <property type="match status" value="1"/>
</dbReference>
<dbReference type="AlphaFoldDB" id="A0A6G8F2A6"/>
<dbReference type="Pfam" id="PF13635">
    <property type="entry name" value="DUF4143"/>
    <property type="match status" value="1"/>
</dbReference>
<sequence>MLNGSEIIVSRPQYIGQLKKWQSQTDLIKIVTGVRRCGKSKLFYLYQFDLIVHKIADDDQIININLEDRMLTQKIGLEYDKENFLTGYDKLLDYIVTHLDPEKMNYVFIDEIQLLRNWQIAANTLRLQDNVDLYLTGSNAYMFSSDLANQLGGRYVEIKMQPLSFKEYFGAYSQFAQLNAKNHREMQDLHDPMAVYSHYIKESGFPQTLKLLYDKQLISDYLLDTVYLNTIQKDVVKRFNIADTNKLDAVVKYLFDNIGCETSVRNIAKCLEASGRKISVPTIDTYIQGLVDSFLLYKCERYDIKGKQYLDSNAKYYVADIGLRTALLGIKDMDAGHILENIVYLELIRRGYEVSVGKLVKSGKNIEVDFVAKKSGGLVEYYQVALNVLEPQILQRELAPLEAIDDNYPKFLLAMDYGSGENNGIKRLNVFDWLLG</sequence>
<gene>
    <name evidence="3" type="ORF">PlAlph_3110</name>
</gene>
<feature type="domain" description="AAA" evidence="1">
    <location>
        <begin position="28"/>
        <end position="168"/>
    </location>
</feature>
<dbReference type="PANTHER" id="PTHR33295:SF20">
    <property type="entry name" value="ATPASE"/>
    <property type="match status" value="1"/>
</dbReference>
<evidence type="ECO:0000259" key="2">
    <source>
        <dbReference type="Pfam" id="PF13635"/>
    </source>
</evidence>
<dbReference type="InterPro" id="IPR041682">
    <property type="entry name" value="AAA_14"/>
</dbReference>
<accession>A0A6G8F2A6</accession>
<dbReference type="PANTHER" id="PTHR33295">
    <property type="entry name" value="ATPASE"/>
    <property type="match status" value="1"/>
</dbReference>
<dbReference type="InterPro" id="IPR025420">
    <property type="entry name" value="DUF4143"/>
</dbReference>
<dbReference type="InterPro" id="IPR027417">
    <property type="entry name" value="P-loop_NTPase"/>
</dbReference>
<protein>
    <submittedName>
        <fullName evidence="3">ATPase</fullName>
    </submittedName>
</protein>
<dbReference type="Pfam" id="PF13173">
    <property type="entry name" value="AAA_14"/>
    <property type="match status" value="1"/>
</dbReference>
<evidence type="ECO:0000313" key="3">
    <source>
        <dbReference type="EMBL" id="QIM10419.1"/>
    </source>
</evidence>
<organism evidence="3">
    <name type="scientific">uncultured Alphaproteobacteria bacterium</name>
    <dbReference type="NCBI Taxonomy" id="91750"/>
    <lineage>
        <taxon>Bacteria</taxon>
        <taxon>Pseudomonadati</taxon>
        <taxon>Pseudomonadota</taxon>
        <taxon>Alphaproteobacteria</taxon>
        <taxon>environmental samples</taxon>
    </lineage>
</organism>